<proteinExistence type="predicted"/>
<organism evidence="1 2">
    <name type="scientific">Culex pipiens pipiens</name>
    <name type="common">Northern house mosquito</name>
    <dbReference type="NCBI Taxonomy" id="38569"/>
    <lineage>
        <taxon>Eukaryota</taxon>
        <taxon>Metazoa</taxon>
        <taxon>Ecdysozoa</taxon>
        <taxon>Arthropoda</taxon>
        <taxon>Hexapoda</taxon>
        <taxon>Insecta</taxon>
        <taxon>Pterygota</taxon>
        <taxon>Neoptera</taxon>
        <taxon>Endopterygota</taxon>
        <taxon>Diptera</taxon>
        <taxon>Nematocera</taxon>
        <taxon>Culicoidea</taxon>
        <taxon>Culicidae</taxon>
        <taxon>Culicinae</taxon>
        <taxon>Culicini</taxon>
        <taxon>Culex</taxon>
        <taxon>Culex</taxon>
    </lineage>
</organism>
<accession>A0ABD1CRK2</accession>
<keyword evidence="2" id="KW-1185">Reference proteome</keyword>
<dbReference type="Proteomes" id="UP001562425">
    <property type="component" value="Unassembled WGS sequence"/>
</dbReference>
<gene>
    <name evidence="1" type="ORF">pipiens_015183</name>
</gene>
<protein>
    <submittedName>
        <fullName evidence="1">Uncharacterized protein</fullName>
    </submittedName>
</protein>
<evidence type="ECO:0000313" key="1">
    <source>
        <dbReference type="EMBL" id="KAL1379060.1"/>
    </source>
</evidence>
<sequence>VLHIIAQRNFSKHVG</sequence>
<reference evidence="1 2" key="1">
    <citation type="submission" date="2024-05" db="EMBL/GenBank/DDBJ databases">
        <title>Culex pipiens pipiens assembly and annotation.</title>
        <authorList>
            <person name="Alout H."/>
            <person name="Durand T."/>
        </authorList>
    </citation>
    <scope>NUCLEOTIDE SEQUENCE [LARGE SCALE GENOMIC DNA]</scope>
    <source>
        <strain evidence="1">HA-2024</strain>
        <tissue evidence="1">Whole body</tissue>
    </source>
</reference>
<name>A0ABD1CRK2_CULPP</name>
<dbReference type="EMBL" id="JBEHCU010009916">
    <property type="protein sequence ID" value="KAL1379060.1"/>
    <property type="molecule type" value="Genomic_DNA"/>
</dbReference>
<comment type="caution">
    <text evidence="1">The sequence shown here is derived from an EMBL/GenBank/DDBJ whole genome shotgun (WGS) entry which is preliminary data.</text>
</comment>
<evidence type="ECO:0000313" key="2">
    <source>
        <dbReference type="Proteomes" id="UP001562425"/>
    </source>
</evidence>
<feature type="non-terminal residue" evidence="1">
    <location>
        <position position="1"/>
    </location>
</feature>